<sequence>MSSVKGKGDMVSVDVDTARERLLQYVQQGSHIKVIYFDGWYGFGTSSVLRSMAAVLPSRRTTPELCFDRIIYLDCSEWKSRRAMQRAIVEELKLDSSVMAILDKQDEEDDFNGVVQGSRDVIQSVAAVIDSTLTSTRFMMIFLNGSDDELDVTIFGIPQFTEFRNNIMIWTFKRRCLTINRHISEIQRKLRYTHFVTYCHPRLNALTNAEFEAILIEEANIIVYQNPCMLDVDPTMVAKCCLYELFLHYDFHNTNKSYWAGHASNYWICDGIIQGDKTRDINNAFHREISWTCDASLLGDFLKKFMKHLEPPFLAIKDDDVYKEGPYRWISVTSSNTELHGMQTIPVTASSFFLAFKTPGHVPTLPDGLFEHSSKLGVLVLCCCAFNFASPPFLKCHSLRFLGLDHCIDDKKIEGDDHTRWLCLYNLWVLDLRHTDWKEILSQEKMDLMINIRELYLEGVRGWQYTADLQGRLPNLQRLRIIKPTCQWSTLEDVDNSFADKAIMETLDFSGNSDMENLPRSLSKASNLQLFILDGCDGLENVGVPGRLPAALKSFSFDGYGSASPRTRTPTNELPPKHFRPSTAENEKDIRVSKISLEGCIELENLFLRGLPNLLELDLSGTAIKILDFKTMVVQVPRLKRLFLIGCKHLRAITSLCEGDSQIHPGLELLCIDTRAGIVCPRPSINKTKSFRLQVHAIVVDARFSYSLWEVMYPWWDKIDDVYYNIHVTSSPAMYDELVEFEETNGEKFVHCDQGCLQQLIPAGQYRDVLSMVHNPLMQAFPQAPAARLDRHIEIAKGSCNVESGLGDNGALGQLMTHAKSLHLHDVSIHAIFPKVRFYWMHLRWCRLERCPKLDTVFPSHAYEFYTLETFWAADLLMARWIWRKGLRNGGNGIYYFEGRSFQKLQHLHLCSCPSLQFVIPVWVSSFPSLETLHIIHCGNLLHVFELEHEEMFSLVVQFPKLSTIHLHDLPKLRQICKVKMMTPMLENIKIRGCWGLRRLPSVAAPGPGAKKPVVEIEKDVWDALEWDADHRPDHFEAPVHSRYYKKKLPKVSFLR</sequence>
<name>A0ACD5VEB9_AVESA</name>
<keyword evidence="2" id="KW-1185">Reference proteome</keyword>
<protein>
    <submittedName>
        <fullName evidence="1">Uncharacterized protein</fullName>
    </submittedName>
</protein>
<evidence type="ECO:0000313" key="2">
    <source>
        <dbReference type="Proteomes" id="UP001732700"/>
    </source>
</evidence>
<dbReference type="EnsemblPlants" id="AVESA.00010b.r2.3AG0410840.1">
    <property type="protein sequence ID" value="AVESA.00010b.r2.3AG0410840.1.CDS"/>
    <property type="gene ID" value="AVESA.00010b.r2.3AG0410840"/>
</dbReference>
<proteinExistence type="predicted"/>
<dbReference type="Proteomes" id="UP001732700">
    <property type="component" value="Chromosome 3A"/>
</dbReference>
<accession>A0ACD5VEB9</accession>
<reference evidence="1" key="1">
    <citation type="submission" date="2021-05" db="EMBL/GenBank/DDBJ databases">
        <authorList>
            <person name="Scholz U."/>
            <person name="Mascher M."/>
            <person name="Fiebig A."/>
        </authorList>
    </citation>
    <scope>NUCLEOTIDE SEQUENCE [LARGE SCALE GENOMIC DNA]</scope>
</reference>
<evidence type="ECO:0000313" key="1">
    <source>
        <dbReference type="EnsemblPlants" id="AVESA.00010b.r2.3AG0410840.1.CDS"/>
    </source>
</evidence>
<reference evidence="1" key="2">
    <citation type="submission" date="2025-09" db="UniProtKB">
        <authorList>
            <consortium name="EnsemblPlants"/>
        </authorList>
    </citation>
    <scope>IDENTIFICATION</scope>
</reference>
<organism evidence="1 2">
    <name type="scientific">Avena sativa</name>
    <name type="common">Oat</name>
    <dbReference type="NCBI Taxonomy" id="4498"/>
    <lineage>
        <taxon>Eukaryota</taxon>
        <taxon>Viridiplantae</taxon>
        <taxon>Streptophyta</taxon>
        <taxon>Embryophyta</taxon>
        <taxon>Tracheophyta</taxon>
        <taxon>Spermatophyta</taxon>
        <taxon>Magnoliopsida</taxon>
        <taxon>Liliopsida</taxon>
        <taxon>Poales</taxon>
        <taxon>Poaceae</taxon>
        <taxon>BOP clade</taxon>
        <taxon>Pooideae</taxon>
        <taxon>Poodae</taxon>
        <taxon>Poeae</taxon>
        <taxon>Poeae Chloroplast Group 1 (Aveneae type)</taxon>
        <taxon>Aveninae</taxon>
        <taxon>Avena</taxon>
    </lineage>
</organism>